<proteinExistence type="predicted"/>
<gene>
    <name evidence="3" type="ORF">BEN47_17295</name>
</gene>
<sequence>MTNSVFKTALLACIAQAGSAFFCLFANAQTTSEVGIGLGATNYRGEVSPKYQFLNNRPALTAFYRKDMSVPITLRGGLTGGFLRAADENVKGVNGTVPPLQNYRQANTKGGLLEASAVVEYNFREYHKRTDKIHFTPYVFVGLAAFYANTSTVSNNTTVGSEYHGKGGMLGFAIPAGVGIKYALSEHLNLGLETGARKAFTDKLDHLSEQDQLLVNRNDQDWYYYSGISLSYTFYKILCPDQYKDNPKLLK</sequence>
<keyword evidence="4" id="KW-1185">Reference proteome</keyword>
<dbReference type="Gene3D" id="2.40.160.20">
    <property type="match status" value="1"/>
</dbReference>
<evidence type="ECO:0000313" key="4">
    <source>
        <dbReference type="Proteomes" id="UP000176294"/>
    </source>
</evidence>
<comment type="caution">
    <text evidence="3">The sequence shown here is derived from an EMBL/GenBank/DDBJ whole genome shotgun (WGS) entry which is preliminary data.</text>
</comment>
<evidence type="ECO:0000313" key="3">
    <source>
        <dbReference type="EMBL" id="OGX83686.1"/>
    </source>
</evidence>
<dbReference type="STRING" id="1908237.BEN47_17295"/>
<dbReference type="InterPro" id="IPR011250">
    <property type="entry name" value="OMP/PagP_B-barrel"/>
</dbReference>
<dbReference type="Pfam" id="PF19573">
    <property type="entry name" value="DUF6089"/>
    <property type="match status" value="1"/>
</dbReference>
<evidence type="ECO:0000259" key="2">
    <source>
        <dbReference type="Pfam" id="PF19573"/>
    </source>
</evidence>
<feature type="signal peptide" evidence="1">
    <location>
        <begin position="1"/>
        <end position="28"/>
    </location>
</feature>
<protein>
    <recommendedName>
        <fullName evidence="2">DUF6089 domain-containing protein</fullName>
    </recommendedName>
</protein>
<keyword evidence="1" id="KW-0732">Signal</keyword>
<name>A0A1G1SYK2_9BACT</name>
<dbReference type="RefSeq" id="WP_070729138.1">
    <property type="nucleotide sequence ID" value="NZ_MDZB01000128.1"/>
</dbReference>
<dbReference type="OrthoDB" id="654178at2"/>
<organism evidence="3 4">
    <name type="scientific">Hymenobacter lapidarius</name>
    <dbReference type="NCBI Taxonomy" id="1908237"/>
    <lineage>
        <taxon>Bacteria</taxon>
        <taxon>Pseudomonadati</taxon>
        <taxon>Bacteroidota</taxon>
        <taxon>Cytophagia</taxon>
        <taxon>Cytophagales</taxon>
        <taxon>Hymenobacteraceae</taxon>
        <taxon>Hymenobacter</taxon>
    </lineage>
</organism>
<feature type="domain" description="DUF6089" evidence="2">
    <location>
        <begin position="25"/>
        <end position="238"/>
    </location>
</feature>
<dbReference type="EMBL" id="MDZB01000128">
    <property type="protein sequence ID" value="OGX83686.1"/>
    <property type="molecule type" value="Genomic_DNA"/>
</dbReference>
<dbReference type="Proteomes" id="UP000176294">
    <property type="component" value="Unassembled WGS sequence"/>
</dbReference>
<evidence type="ECO:0000256" key="1">
    <source>
        <dbReference type="SAM" id="SignalP"/>
    </source>
</evidence>
<dbReference type="AlphaFoldDB" id="A0A1G1SYK2"/>
<accession>A0A1G1SYK2</accession>
<reference evidence="3 4" key="1">
    <citation type="submission" date="2016-08" db="EMBL/GenBank/DDBJ databases">
        <title>Hymenobacter coccineus sp. nov., Hymenobacter lapidarius sp. nov. and Hymenobacter glacialis sp. nov., isolated from Antarctic soil.</title>
        <authorList>
            <person name="Sedlacek I."/>
            <person name="Kralova S."/>
            <person name="Kyrova K."/>
            <person name="Maslanova I."/>
            <person name="Stankova E."/>
            <person name="Vrbovska V."/>
            <person name="Nemec M."/>
            <person name="Bartak M."/>
            <person name="Svec P."/>
            <person name="Busse H.-J."/>
            <person name="Pantucek R."/>
        </authorList>
    </citation>
    <scope>NUCLEOTIDE SEQUENCE [LARGE SCALE GENOMIC DNA]</scope>
    <source>
        <strain evidence="3 4">CCM 8643</strain>
    </source>
</reference>
<feature type="chain" id="PRO_5009578548" description="DUF6089 domain-containing protein" evidence="1">
    <location>
        <begin position="29"/>
        <end position="251"/>
    </location>
</feature>
<dbReference type="InterPro" id="IPR045743">
    <property type="entry name" value="DUF6089"/>
</dbReference>
<dbReference type="SUPFAM" id="SSF56925">
    <property type="entry name" value="OMPA-like"/>
    <property type="match status" value="1"/>
</dbReference>